<feature type="compositionally biased region" description="Low complexity" evidence="4">
    <location>
        <begin position="1359"/>
        <end position="1368"/>
    </location>
</feature>
<comment type="similarity">
    <text evidence="1">Belongs to the WD repeat MET30/SCONB/SCON-2 family.</text>
</comment>
<dbReference type="InterPro" id="IPR019775">
    <property type="entry name" value="WD40_repeat_CS"/>
</dbReference>
<dbReference type="PROSITE" id="PS00678">
    <property type="entry name" value="WD_REPEATS_1"/>
    <property type="match status" value="1"/>
</dbReference>
<dbReference type="Pfam" id="PF14420">
    <property type="entry name" value="Clr5"/>
    <property type="match status" value="1"/>
</dbReference>
<feature type="repeat" description="WD" evidence="2">
    <location>
        <begin position="971"/>
        <end position="1010"/>
    </location>
</feature>
<feature type="region of interest" description="Disordered" evidence="4">
    <location>
        <begin position="1463"/>
        <end position="1537"/>
    </location>
</feature>
<dbReference type="CDD" id="cd00200">
    <property type="entry name" value="WD40"/>
    <property type="match status" value="1"/>
</dbReference>
<feature type="repeat" description="WD" evidence="2">
    <location>
        <begin position="1012"/>
        <end position="1055"/>
    </location>
</feature>
<dbReference type="PROSITE" id="PS50294">
    <property type="entry name" value="WD_REPEATS_REGION"/>
    <property type="match status" value="2"/>
</dbReference>
<evidence type="ECO:0000256" key="2">
    <source>
        <dbReference type="PROSITE-ProRule" id="PRU00221"/>
    </source>
</evidence>
<dbReference type="InterPro" id="IPR001810">
    <property type="entry name" value="F-box_dom"/>
</dbReference>
<evidence type="ECO:0000256" key="3">
    <source>
        <dbReference type="SAM" id="Coils"/>
    </source>
</evidence>
<dbReference type="SMART" id="SM00028">
    <property type="entry name" value="TPR"/>
    <property type="match status" value="3"/>
</dbReference>
<feature type="region of interest" description="Disordered" evidence="4">
    <location>
        <begin position="818"/>
        <end position="916"/>
    </location>
</feature>
<dbReference type="Pfam" id="PF13374">
    <property type="entry name" value="TPR_10"/>
    <property type="match status" value="3"/>
</dbReference>
<sequence>MSAQRPANQPALFHPLGLSQESLVPVLQDARTASVNDVELTATAMGPPPKRRKKKARTLRAKDWEPYKARILELHSTLKHPLAKVKDIIEEESGFTAELRQYRTRITQWGKDKNIKPAEMTAIVRKRQQRKLVEVDKGEQIFSVRGRNVETHKIDRWMVRHEVSQTSLYAPSPVACKAASHVLYKRVWICLDLNIDLCLVATPSAIICRTISERGSVALSPAYSTRSLDFSPRGTISITPRSKTSSPVTFMPDMGHRQNGVFNIQGHAHAYQPYSTIPLVRRSPPSDAVPLDQPPLRYRQAEEEDVKAALSIAESSFGAYHSQTLQLRIKLGGILYAQGRYKHAEEIARKTVEDCENNENALIIKFDALQLLSEVLYRQGSCHQSRKLKEWLFEWGKINLGKEHPSVVRGMIELSWDYVDHGNIKEGEELCAQALNISKEALGESHYETINTTNLLVYTYTKQGRLNEAERLGLQLLTKTMAVLGDRHIVAINCMSRLAFVYREQGRSNEAVELLRQALEISVHLFGEDHPMTISGRHNLSVEYKSQGRLEEAQDLGEQALRAAQRVLGEQNPQAIEYMALLVEIYKDQRQIAKAEELEQQRQELERRVLERQLEDVGLDFSFMTKLLGAQGLAVPMSNKNEALPSMDPFSPAHQPDEGYSEDPLTPTVNQELSTALATLRSPSDLSTWLVANSSLLPLQVRTELTMALLDNLPTSVIAEIVHRLNPRLYIDFIQYLPAEICLKILGFLDPVSLVSVTQTCRAWYELALDRKLWEHLYYMEGWKTIASEIEACETKVNNGLDHSVRLLNRLQSTQDAHPNKIRAVNTDEDLEMTDRDRTPGPSEGLAGGSMFGSPTSSFSSSRPAIVPMGEMDLDGLGSRTASLDRTMSSSSDSRGKRKEPSGDPESSVPPMSLADAANTMPPSSLYIWDVGRSRYRINWRYLYAMRRKLEANWELGKYSTFQFPHPNFPEEGHQECVYALQFEKDYLVSGSRDQTMRIWNVHTRRLVRAPLTGHMGSVLCLQFDADPEEDLLVSGSSDSNVFIWKFSTGELVQRLTRAHHESVLNVRFDKRILVTSSKDKTIKIFNRRPLRHGDLGYPGGDIVGPVPTNLRRYGYEPDLSQELAVKPPFTMIGRLDGHSAAVNAIQVRDRTIVSVSGDRHIKVWKWPEQVCTQTIPAHDKGIACVEFDGRRIVSGSSDWEVCIFDAPTGLKVAQLRGHNHLVRTVQAGFGDLPYSTAEDELEAKAVDAEYFRALEAGEIDHSMDRRRRRDRRANAGSSRPEDVQAFGAKVPPGGGGGRKYGRIVSGSYDQSIIIWRRDKEGVWKPGHHLRQEEAAAAAQREAAAALSSATSNVAMAGSLASRSSHSSTIVPRSPPTTGTPLGPMMLRDHHGDSPRTSTSYQALIDQTVPLGPNALQQALATYPIALAHHSYLQSAIEKETSPLIRAQLRGVVTDALASLQNRQAPLRHQSSSVGSSDSNRTNPRSSIGVPPPGAIPAPAHVAGGVPAAQPPAANAQGAPPGQPGQPAGAAQHPGQHPHIAAAENTSARVFKLQFDAHKIICCSQTPTIVGWDFCNKDPALEEAVRFFATVD</sequence>
<dbReference type="SMART" id="SM00320">
    <property type="entry name" value="WD40"/>
    <property type="match status" value="6"/>
</dbReference>
<dbReference type="Pfam" id="PF00400">
    <property type="entry name" value="WD40"/>
    <property type="match status" value="5"/>
</dbReference>
<feature type="compositionally biased region" description="Low complexity" evidence="4">
    <location>
        <begin position="852"/>
        <end position="862"/>
    </location>
</feature>
<dbReference type="SMART" id="SM00256">
    <property type="entry name" value="FBOX"/>
    <property type="match status" value="1"/>
</dbReference>
<dbReference type="PANTHER" id="PTHR14604:SF4">
    <property type="entry name" value="F-BOX DOMAIN-CONTAINING PROTEIN"/>
    <property type="match status" value="1"/>
</dbReference>
<comment type="caution">
    <text evidence="6">The sequence shown here is derived from an EMBL/GenBank/DDBJ whole genome shotgun (WGS) entry which is preliminary data.</text>
</comment>
<dbReference type="Pfam" id="PF12937">
    <property type="entry name" value="F-box-like"/>
    <property type="match status" value="1"/>
</dbReference>
<dbReference type="InterPro" id="IPR050995">
    <property type="entry name" value="WD-F-box_domain-protein"/>
</dbReference>
<evidence type="ECO:0000259" key="5">
    <source>
        <dbReference type="PROSITE" id="PS50181"/>
    </source>
</evidence>
<evidence type="ECO:0000256" key="4">
    <source>
        <dbReference type="SAM" id="MobiDB-lite"/>
    </source>
</evidence>
<dbReference type="Proteomes" id="UP000693738">
    <property type="component" value="Unassembled WGS sequence"/>
</dbReference>
<feature type="region of interest" description="Disordered" evidence="4">
    <location>
        <begin position="1358"/>
        <end position="1398"/>
    </location>
</feature>
<evidence type="ECO:0000256" key="1">
    <source>
        <dbReference type="ARBA" id="ARBA00007968"/>
    </source>
</evidence>
<keyword evidence="3" id="KW-0175">Coiled coil</keyword>
<dbReference type="PANTHER" id="PTHR14604">
    <property type="entry name" value="WD40 REPEAT PF20"/>
    <property type="match status" value="1"/>
</dbReference>
<reference evidence="6" key="1">
    <citation type="submission" date="2021-05" db="EMBL/GenBank/DDBJ databases">
        <authorList>
            <person name="Khan N."/>
        </authorList>
    </citation>
    <scope>NUCLEOTIDE SEQUENCE</scope>
</reference>
<feature type="domain" description="F-box" evidence="5">
    <location>
        <begin position="731"/>
        <end position="777"/>
    </location>
</feature>
<dbReference type="EMBL" id="CAJSTJ010000172">
    <property type="protein sequence ID" value="CAG7564738.1"/>
    <property type="molecule type" value="Genomic_DNA"/>
</dbReference>
<feature type="compositionally biased region" description="Polar residues" evidence="4">
    <location>
        <begin position="1463"/>
        <end position="1486"/>
    </location>
</feature>
<name>A0A8J2IUZ9_FUSEQ</name>
<feature type="repeat" description="WD" evidence="2">
    <location>
        <begin position="1136"/>
        <end position="1166"/>
    </location>
</feature>
<organism evidence="6 7">
    <name type="scientific">Fusarium equiseti</name>
    <name type="common">Fusarium scirpi</name>
    <dbReference type="NCBI Taxonomy" id="61235"/>
    <lineage>
        <taxon>Eukaryota</taxon>
        <taxon>Fungi</taxon>
        <taxon>Dikarya</taxon>
        <taxon>Ascomycota</taxon>
        <taxon>Pezizomycotina</taxon>
        <taxon>Sordariomycetes</taxon>
        <taxon>Hypocreomycetidae</taxon>
        <taxon>Hypocreales</taxon>
        <taxon>Nectriaceae</taxon>
        <taxon>Fusarium</taxon>
        <taxon>Fusarium incarnatum-equiseti species complex</taxon>
    </lineage>
</organism>
<feature type="compositionally biased region" description="Low complexity" evidence="4">
    <location>
        <begin position="1497"/>
        <end position="1537"/>
    </location>
</feature>
<feature type="region of interest" description="Disordered" evidence="4">
    <location>
        <begin position="1263"/>
        <end position="1299"/>
    </location>
</feature>
<accession>A0A8J2IUZ9</accession>
<dbReference type="PROSITE" id="PS50082">
    <property type="entry name" value="WD_REPEATS_2"/>
    <property type="match status" value="3"/>
</dbReference>
<dbReference type="PROSITE" id="PS50181">
    <property type="entry name" value="FBOX"/>
    <property type="match status" value="1"/>
</dbReference>
<dbReference type="InterPro" id="IPR001680">
    <property type="entry name" value="WD40_rpt"/>
</dbReference>
<keyword evidence="2" id="KW-0853">WD repeat</keyword>
<protein>
    <recommendedName>
        <fullName evidence="5">F-box domain-containing protein</fullName>
    </recommendedName>
</protein>
<gene>
    <name evidence="6" type="ORF">FEQUK3_LOCUS10429</name>
</gene>
<dbReference type="Pfam" id="PF13424">
    <property type="entry name" value="TPR_12"/>
    <property type="match status" value="1"/>
</dbReference>
<dbReference type="InterPro" id="IPR025676">
    <property type="entry name" value="Clr5_dom"/>
</dbReference>
<evidence type="ECO:0000313" key="7">
    <source>
        <dbReference type="Proteomes" id="UP000693738"/>
    </source>
</evidence>
<proteinExistence type="inferred from homology"/>
<dbReference type="InterPro" id="IPR019734">
    <property type="entry name" value="TPR_rpt"/>
</dbReference>
<feature type="coiled-coil region" evidence="3">
    <location>
        <begin position="588"/>
        <end position="615"/>
    </location>
</feature>
<feature type="compositionally biased region" description="Low complexity" evidence="4">
    <location>
        <begin position="1376"/>
        <end position="1386"/>
    </location>
</feature>
<feature type="region of interest" description="Disordered" evidence="4">
    <location>
        <begin position="639"/>
        <end position="664"/>
    </location>
</feature>
<evidence type="ECO:0000313" key="6">
    <source>
        <dbReference type="EMBL" id="CAG7564738.1"/>
    </source>
</evidence>